<evidence type="ECO:0000256" key="2">
    <source>
        <dbReference type="ARBA" id="ARBA00022741"/>
    </source>
</evidence>
<sequence>MFNLQLQSKFDMIEHKSLINEKKTIVLVGRTGNGKSATGNSILGRNVFKSNRYSSSMSPICELQQKVNEDGSIINVINTPGLFDGSDSVEKEIIKCLDLTKDGIHAILVVFSVRTRFSEEEQTTLRVLQTLFGHKIIEYMIIVFTGGDELEYNKDILHQCENRKVLFNNKTKDEKKQQQQVQQLLNLVNMVILKNNGQPYTNITFVKSQVKDL</sequence>
<dbReference type="PANTHER" id="PTHR10903:SF187">
    <property type="entry name" value="P-LOOP NUCLEOSIDE TRIPHOSPHATE HYDROLASE SUPERFAMILY PROTEIN"/>
    <property type="match status" value="1"/>
</dbReference>
<reference evidence="5 6" key="1">
    <citation type="journal article" date="2023" name="Life. Sci Alliance">
        <title>Evolutionary insights into 3D genome organization and epigenetic landscape of Vigna mungo.</title>
        <authorList>
            <person name="Junaid A."/>
            <person name="Singh B."/>
            <person name="Bhatia S."/>
        </authorList>
    </citation>
    <scope>NUCLEOTIDE SEQUENCE [LARGE SCALE GENOMIC DNA]</scope>
    <source>
        <strain evidence="5">Urdbean</strain>
    </source>
</reference>
<keyword evidence="6" id="KW-1185">Reference proteome</keyword>
<evidence type="ECO:0000313" key="6">
    <source>
        <dbReference type="Proteomes" id="UP001374535"/>
    </source>
</evidence>
<accession>A0AAQ3RQI6</accession>
<comment type="similarity">
    <text evidence="1">Belongs to the TRAFAC class TrmE-Era-EngA-EngB-Septin-like GTPase superfamily. AIG1/Toc34/Toc159-like paraseptin GTPase family. IAN subfamily.</text>
</comment>
<dbReference type="Proteomes" id="UP001374535">
    <property type="component" value="Chromosome 8"/>
</dbReference>
<dbReference type="Gene3D" id="3.40.50.300">
    <property type="entry name" value="P-loop containing nucleotide triphosphate hydrolases"/>
    <property type="match status" value="1"/>
</dbReference>
<proteinExistence type="inferred from homology"/>
<keyword evidence="2" id="KW-0547">Nucleotide-binding</keyword>
<organism evidence="5 6">
    <name type="scientific">Vigna mungo</name>
    <name type="common">Black gram</name>
    <name type="synonym">Phaseolus mungo</name>
    <dbReference type="NCBI Taxonomy" id="3915"/>
    <lineage>
        <taxon>Eukaryota</taxon>
        <taxon>Viridiplantae</taxon>
        <taxon>Streptophyta</taxon>
        <taxon>Embryophyta</taxon>
        <taxon>Tracheophyta</taxon>
        <taxon>Spermatophyta</taxon>
        <taxon>Magnoliopsida</taxon>
        <taxon>eudicotyledons</taxon>
        <taxon>Gunneridae</taxon>
        <taxon>Pentapetalae</taxon>
        <taxon>rosids</taxon>
        <taxon>fabids</taxon>
        <taxon>Fabales</taxon>
        <taxon>Fabaceae</taxon>
        <taxon>Papilionoideae</taxon>
        <taxon>50 kb inversion clade</taxon>
        <taxon>NPAAA clade</taxon>
        <taxon>indigoferoid/millettioid clade</taxon>
        <taxon>Phaseoleae</taxon>
        <taxon>Vigna</taxon>
    </lineage>
</organism>
<evidence type="ECO:0000259" key="4">
    <source>
        <dbReference type="PROSITE" id="PS51720"/>
    </source>
</evidence>
<dbReference type="FunFam" id="3.40.50.300:FF:000840">
    <property type="entry name" value="Immune-associated nucleotide-binding protein 9"/>
    <property type="match status" value="1"/>
</dbReference>
<dbReference type="Pfam" id="PF04548">
    <property type="entry name" value="AIG1"/>
    <property type="match status" value="1"/>
</dbReference>
<dbReference type="SUPFAM" id="SSF52540">
    <property type="entry name" value="P-loop containing nucleoside triphosphate hydrolases"/>
    <property type="match status" value="1"/>
</dbReference>
<dbReference type="EMBL" id="CP144693">
    <property type="protein sequence ID" value="WVZ01443.1"/>
    <property type="molecule type" value="Genomic_DNA"/>
</dbReference>
<dbReference type="AlphaFoldDB" id="A0AAQ3RQI6"/>
<dbReference type="InterPro" id="IPR006703">
    <property type="entry name" value="G_AIG1"/>
</dbReference>
<gene>
    <name evidence="5" type="ORF">V8G54_027512</name>
</gene>
<keyword evidence="3" id="KW-0342">GTP-binding</keyword>
<dbReference type="GO" id="GO:0005525">
    <property type="term" value="F:GTP binding"/>
    <property type="evidence" value="ECO:0007669"/>
    <property type="project" value="UniProtKB-KW"/>
</dbReference>
<feature type="domain" description="AIG1-type G" evidence="4">
    <location>
        <begin position="20"/>
        <end position="209"/>
    </location>
</feature>
<dbReference type="PROSITE" id="PS51720">
    <property type="entry name" value="G_AIG1"/>
    <property type="match status" value="1"/>
</dbReference>
<dbReference type="PANTHER" id="PTHR10903">
    <property type="entry name" value="GTPASE, IMAP FAMILY MEMBER-RELATED"/>
    <property type="match status" value="1"/>
</dbReference>
<evidence type="ECO:0000256" key="1">
    <source>
        <dbReference type="ARBA" id="ARBA00008535"/>
    </source>
</evidence>
<evidence type="ECO:0000256" key="3">
    <source>
        <dbReference type="ARBA" id="ARBA00023134"/>
    </source>
</evidence>
<dbReference type="InterPro" id="IPR027417">
    <property type="entry name" value="P-loop_NTPase"/>
</dbReference>
<name>A0AAQ3RQI6_VIGMU</name>
<dbReference type="InterPro" id="IPR045058">
    <property type="entry name" value="GIMA/IAN/Toc"/>
</dbReference>
<evidence type="ECO:0000313" key="5">
    <source>
        <dbReference type="EMBL" id="WVZ01443.1"/>
    </source>
</evidence>
<protein>
    <recommendedName>
        <fullName evidence="4">AIG1-type G domain-containing protein</fullName>
    </recommendedName>
</protein>